<evidence type="ECO:0000313" key="4">
    <source>
        <dbReference type="EMBL" id="NML18785.1"/>
    </source>
</evidence>
<evidence type="ECO:0000259" key="3">
    <source>
        <dbReference type="PROSITE" id="PS50887"/>
    </source>
</evidence>
<comment type="catalytic activity">
    <reaction evidence="2">
        <text>2 GTP = 3',3'-c-di-GMP + 2 diphosphate</text>
        <dbReference type="Rhea" id="RHEA:24898"/>
        <dbReference type="ChEBI" id="CHEBI:33019"/>
        <dbReference type="ChEBI" id="CHEBI:37565"/>
        <dbReference type="ChEBI" id="CHEBI:58805"/>
        <dbReference type="EC" id="2.7.7.65"/>
    </reaction>
</comment>
<dbReference type="SMART" id="SM00267">
    <property type="entry name" value="GGDEF"/>
    <property type="match status" value="1"/>
</dbReference>
<evidence type="ECO:0000313" key="5">
    <source>
        <dbReference type="Proteomes" id="UP000574067"/>
    </source>
</evidence>
<name>A0A848FIR2_9BURK</name>
<dbReference type="SUPFAM" id="SSF55073">
    <property type="entry name" value="Nucleotide cyclase"/>
    <property type="match status" value="1"/>
</dbReference>
<gene>
    <name evidence="4" type="ORF">HHL10_27830</name>
</gene>
<dbReference type="GO" id="GO:0043709">
    <property type="term" value="P:cell adhesion involved in single-species biofilm formation"/>
    <property type="evidence" value="ECO:0007669"/>
    <property type="project" value="TreeGrafter"/>
</dbReference>
<dbReference type="Pfam" id="PF00990">
    <property type="entry name" value="GGDEF"/>
    <property type="match status" value="1"/>
</dbReference>
<accession>A0A848FIR2</accession>
<evidence type="ECO:0000256" key="2">
    <source>
        <dbReference type="ARBA" id="ARBA00034247"/>
    </source>
</evidence>
<proteinExistence type="predicted"/>
<dbReference type="InterPro" id="IPR029787">
    <property type="entry name" value="Nucleotide_cyclase"/>
</dbReference>
<reference evidence="4 5" key="1">
    <citation type="submission" date="2020-04" db="EMBL/GenBank/DDBJ databases">
        <title>Azohydromonas sp. isolated from soil.</title>
        <authorList>
            <person name="Dahal R.H."/>
        </authorList>
    </citation>
    <scope>NUCLEOTIDE SEQUENCE [LARGE SCALE GENOMIC DNA]</scope>
    <source>
        <strain evidence="4 5">G-1-1-14</strain>
    </source>
</reference>
<dbReference type="NCBIfam" id="TIGR00254">
    <property type="entry name" value="GGDEF"/>
    <property type="match status" value="1"/>
</dbReference>
<dbReference type="Gene3D" id="3.30.70.270">
    <property type="match status" value="1"/>
</dbReference>
<dbReference type="AlphaFoldDB" id="A0A848FIR2"/>
<sequence>MTLLIDQLAELTGHRDRRQADAFLLETLRELLEPVALALHRCVGEAPEQRWLTCAQWRGEAGRRPYAAARRYDFDLLPTLESRPEWAECARHTRIVELPGSPAVTLLPLVAGAQCVGVVELHSTRPLAAYMLRSAAALVRLYGNFLALLDYGERDALTGLFNRKTFNDSFMRVVLELGAAQRGGLESEAAEPPRQFFLAAVDLDHFKGVNDQFGHLVGDEVLLLTARVMRTVLRLDDGLFRFGGEEFVVLLETPGETEAWAALERLRLRLQEHHFPQVGQVTVSIGFTDVRSSDLPPTAMERADRALLLAKSGGRNRVVGPAAVAAAGVNVEIAHGGDVDLF</sequence>
<dbReference type="Proteomes" id="UP000574067">
    <property type="component" value="Unassembled WGS sequence"/>
</dbReference>
<dbReference type="CDD" id="cd01949">
    <property type="entry name" value="GGDEF"/>
    <property type="match status" value="1"/>
</dbReference>
<organism evidence="4 5">
    <name type="scientific">Azohydromonas caseinilytica</name>
    <dbReference type="NCBI Taxonomy" id="2728836"/>
    <lineage>
        <taxon>Bacteria</taxon>
        <taxon>Pseudomonadati</taxon>
        <taxon>Pseudomonadota</taxon>
        <taxon>Betaproteobacteria</taxon>
        <taxon>Burkholderiales</taxon>
        <taxon>Sphaerotilaceae</taxon>
        <taxon>Azohydromonas</taxon>
    </lineage>
</organism>
<dbReference type="InterPro" id="IPR000160">
    <property type="entry name" value="GGDEF_dom"/>
</dbReference>
<dbReference type="GO" id="GO:1902201">
    <property type="term" value="P:negative regulation of bacterial-type flagellum-dependent cell motility"/>
    <property type="evidence" value="ECO:0007669"/>
    <property type="project" value="TreeGrafter"/>
</dbReference>
<keyword evidence="5" id="KW-1185">Reference proteome</keyword>
<dbReference type="GO" id="GO:0005886">
    <property type="term" value="C:plasma membrane"/>
    <property type="evidence" value="ECO:0007669"/>
    <property type="project" value="TreeGrafter"/>
</dbReference>
<dbReference type="PANTHER" id="PTHR45138:SF9">
    <property type="entry name" value="DIGUANYLATE CYCLASE DGCM-RELATED"/>
    <property type="match status" value="1"/>
</dbReference>
<protein>
    <recommendedName>
        <fullName evidence="1">diguanylate cyclase</fullName>
        <ecNumber evidence="1">2.7.7.65</ecNumber>
    </recommendedName>
</protein>
<dbReference type="GO" id="GO:0052621">
    <property type="term" value="F:diguanylate cyclase activity"/>
    <property type="evidence" value="ECO:0007669"/>
    <property type="project" value="UniProtKB-EC"/>
</dbReference>
<comment type="caution">
    <text evidence="4">The sequence shown here is derived from an EMBL/GenBank/DDBJ whole genome shotgun (WGS) entry which is preliminary data.</text>
</comment>
<evidence type="ECO:0000256" key="1">
    <source>
        <dbReference type="ARBA" id="ARBA00012528"/>
    </source>
</evidence>
<dbReference type="EC" id="2.7.7.65" evidence="1"/>
<dbReference type="InterPro" id="IPR043128">
    <property type="entry name" value="Rev_trsase/Diguanyl_cyclase"/>
</dbReference>
<feature type="domain" description="GGDEF" evidence="3">
    <location>
        <begin position="194"/>
        <end position="323"/>
    </location>
</feature>
<dbReference type="RefSeq" id="WP_169163678.1">
    <property type="nucleotide sequence ID" value="NZ_JABBFW010000040.1"/>
</dbReference>
<dbReference type="InterPro" id="IPR050469">
    <property type="entry name" value="Diguanylate_Cyclase"/>
</dbReference>
<dbReference type="PROSITE" id="PS50887">
    <property type="entry name" value="GGDEF"/>
    <property type="match status" value="1"/>
</dbReference>
<dbReference type="PANTHER" id="PTHR45138">
    <property type="entry name" value="REGULATORY COMPONENTS OF SENSORY TRANSDUCTION SYSTEM"/>
    <property type="match status" value="1"/>
</dbReference>
<dbReference type="EMBL" id="JABBFW010000040">
    <property type="protein sequence ID" value="NML18785.1"/>
    <property type="molecule type" value="Genomic_DNA"/>
</dbReference>